<evidence type="ECO:0000313" key="3">
    <source>
        <dbReference type="EMBL" id="CAE2231054.1"/>
    </source>
</evidence>
<feature type="region of interest" description="Disordered" evidence="1">
    <location>
        <begin position="341"/>
        <end position="370"/>
    </location>
</feature>
<feature type="region of interest" description="Disordered" evidence="1">
    <location>
        <begin position="58"/>
        <end position="83"/>
    </location>
</feature>
<gene>
    <name evidence="3" type="ORF">OAUR00152_LOCUS11954</name>
</gene>
<accession>A0A7S4MMH2</accession>
<name>A0A7S4MMH2_9STRA</name>
<dbReference type="AlphaFoldDB" id="A0A7S4MMH2"/>
<protein>
    <submittedName>
        <fullName evidence="3">Uncharacterized protein</fullName>
    </submittedName>
</protein>
<sequence>MRRSVTVTFNCAVVLHRTAALCDYTDEERSACFVSEEDYVEMREGAKRTVIQARRKAARAKYRKQEPTMPNHHDGSDDSDDNGGCLRGLEHLLDTSVLAKKRERRDTVRAAVLVSPHNGNGSAGVYSSVDVLAKASKKATFRASRDAAEVGAQDAAIAAKIHSKAMLHQDPMDMDIDTALLNARKSRRITPLCSAKVYAKSIRQDPMDIDTALLNARKFDAAADYIRSSSQSRRSSLTTRSPSSFVSSSSASDVPSLEATTVSSATTRSSISSSSTTFVRRASSVTWEASEHLMERFRSLSTRRECTIEQAISSTAPHQAEPFQDEDAAALLLRLRSVAGRHSTNKQELRGRRGAYSKGKKTTTKARTLV</sequence>
<feature type="chain" id="PRO_5031292653" evidence="2">
    <location>
        <begin position="21"/>
        <end position="370"/>
    </location>
</feature>
<feature type="region of interest" description="Disordered" evidence="1">
    <location>
        <begin position="230"/>
        <end position="251"/>
    </location>
</feature>
<keyword evidence="2" id="KW-0732">Signal</keyword>
<dbReference type="EMBL" id="HBKQ01017676">
    <property type="protein sequence ID" value="CAE2231054.1"/>
    <property type="molecule type" value="Transcribed_RNA"/>
</dbReference>
<organism evidence="3">
    <name type="scientific">Odontella aurita</name>
    <dbReference type="NCBI Taxonomy" id="265563"/>
    <lineage>
        <taxon>Eukaryota</taxon>
        <taxon>Sar</taxon>
        <taxon>Stramenopiles</taxon>
        <taxon>Ochrophyta</taxon>
        <taxon>Bacillariophyta</taxon>
        <taxon>Mediophyceae</taxon>
        <taxon>Biddulphiophycidae</taxon>
        <taxon>Eupodiscales</taxon>
        <taxon>Odontellaceae</taxon>
        <taxon>Odontella</taxon>
    </lineage>
</organism>
<feature type="compositionally biased region" description="Basic residues" evidence="1">
    <location>
        <begin position="352"/>
        <end position="364"/>
    </location>
</feature>
<feature type="compositionally biased region" description="Basic and acidic residues" evidence="1">
    <location>
        <begin position="63"/>
        <end position="76"/>
    </location>
</feature>
<feature type="signal peptide" evidence="2">
    <location>
        <begin position="1"/>
        <end position="20"/>
    </location>
</feature>
<proteinExistence type="predicted"/>
<reference evidence="3" key="1">
    <citation type="submission" date="2021-01" db="EMBL/GenBank/DDBJ databases">
        <authorList>
            <person name="Corre E."/>
            <person name="Pelletier E."/>
            <person name="Niang G."/>
            <person name="Scheremetjew M."/>
            <person name="Finn R."/>
            <person name="Kale V."/>
            <person name="Holt S."/>
            <person name="Cochrane G."/>
            <person name="Meng A."/>
            <person name="Brown T."/>
            <person name="Cohen L."/>
        </authorList>
    </citation>
    <scope>NUCLEOTIDE SEQUENCE</scope>
    <source>
        <strain evidence="3">Isolate 1302-5</strain>
    </source>
</reference>
<evidence type="ECO:0000256" key="1">
    <source>
        <dbReference type="SAM" id="MobiDB-lite"/>
    </source>
</evidence>
<evidence type="ECO:0000256" key="2">
    <source>
        <dbReference type="SAM" id="SignalP"/>
    </source>
</evidence>